<evidence type="ECO:0000256" key="13">
    <source>
        <dbReference type="ARBA" id="ARBA00041398"/>
    </source>
</evidence>
<dbReference type="InterPro" id="IPR005844">
    <property type="entry name" value="A-D-PHexomutase_a/b/a-I"/>
</dbReference>
<dbReference type="InterPro" id="IPR005841">
    <property type="entry name" value="Alpha-D-phosphohexomutase_SF"/>
</dbReference>
<dbReference type="GO" id="GO:0006006">
    <property type="term" value="P:glucose metabolic process"/>
    <property type="evidence" value="ECO:0007669"/>
    <property type="project" value="UniProtKB-KW"/>
</dbReference>
<dbReference type="CDD" id="cd05799">
    <property type="entry name" value="PGM2"/>
    <property type="match status" value="1"/>
</dbReference>
<evidence type="ECO:0000256" key="2">
    <source>
        <dbReference type="ARBA" id="ARBA00001946"/>
    </source>
</evidence>
<evidence type="ECO:0000259" key="19">
    <source>
        <dbReference type="Pfam" id="PF02880"/>
    </source>
</evidence>
<evidence type="ECO:0000256" key="6">
    <source>
        <dbReference type="ARBA" id="ARBA00012728"/>
    </source>
</evidence>
<evidence type="ECO:0000256" key="14">
    <source>
        <dbReference type="ARBA" id="ARBA00041467"/>
    </source>
</evidence>
<comment type="similarity">
    <text evidence="5 15">Belongs to the phosphohexose mutase family.</text>
</comment>
<evidence type="ECO:0000259" key="17">
    <source>
        <dbReference type="Pfam" id="PF02878"/>
    </source>
</evidence>
<dbReference type="GO" id="GO:0008973">
    <property type="term" value="F:phosphopentomutase activity"/>
    <property type="evidence" value="ECO:0007669"/>
    <property type="project" value="TreeGrafter"/>
</dbReference>
<evidence type="ECO:0000256" key="7">
    <source>
        <dbReference type="ARBA" id="ARBA00022526"/>
    </source>
</evidence>
<name>A0A8J3AKC4_9BACI</name>
<dbReference type="RefSeq" id="WP_087999756.1">
    <property type="nucleotide sequence ID" value="NZ_BMHB01000001.1"/>
</dbReference>
<dbReference type="GO" id="GO:0004614">
    <property type="term" value="F:phosphoglucomutase activity"/>
    <property type="evidence" value="ECO:0007669"/>
    <property type="project" value="UniProtKB-EC"/>
</dbReference>
<comment type="cofactor">
    <cofactor evidence="2">
        <name>Mg(2+)</name>
        <dbReference type="ChEBI" id="CHEBI:18420"/>
    </cofactor>
</comment>
<evidence type="ECO:0000256" key="11">
    <source>
        <dbReference type="ARBA" id="ARBA00023235"/>
    </source>
</evidence>
<feature type="domain" description="Alpha-D-phosphohexomutase C-terminal" evidence="16">
    <location>
        <begin position="507"/>
        <end position="546"/>
    </location>
</feature>
<keyword evidence="8" id="KW-0597">Phosphoprotein</keyword>
<keyword evidence="10 15" id="KW-0460">Magnesium</keyword>
<dbReference type="PRINTS" id="PR00509">
    <property type="entry name" value="PGMPMM"/>
</dbReference>
<sequence>MNWETTYEKWIQTPSLDKELKEQLNELKSNHLILKESFYRNLEFGTGGMRGEIGPGTNRMNIYTIRKASAGFAKYIASFGEDAKNRGVAIAFDSRFKSPEFAMEAAKTLATFGIKAYVFKELRPTPELSFAVRELNCFGGIVITASHNPPEYNGFKVYGDDGGQLPPAAADQVIDLVNSFENELEIEVKDEKELIENGLIHTLDEKMDKLYVEQLKTVIVNNELVRKEGKDLKIVFTPLHGTALIPATMSLKAVGFENVTIVEEQAKADPNFTTVKSPNPEEHAAFEYAIRYGKEIDADVLIATDPDADRLGIATKDENGEYVILTGNQTGALMLHYLLSQSENIPSNALLLKTIVTSEFGQVIASSFGTKTIDTLTGFKFIGEKIKEYEQTNEYSFLFGYEESYGYLIKPFVRDKDAIQATILAAEIATYYKSKGMTLFEGLHSLYEKYGFYLEGLKSLTLKGIEGTEKIQEILTNYRQNPPKQINGLQVVSVEDYKLQERTILKTGEKEEILLPKSNVLKYHLEDGSWVCLRPSGTEPKIKFYFGIVGENHQDSIQKLNSLEQSFMEKIQILV</sequence>
<evidence type="ECO:0000256" key="10">
    <source>
        <dbReference type="ARBA" id="ARBA00022842"/>
    </source>
</evidence>
<dbReference type="PANTHER" id="PTHR45745">
    <property type="entry name" value="PHOSPHOMANNOMUTASE 45A"/>
    <property type="match status" value="1"/>
</dbReference>
<dbReference type="Pfam" id="PF02880">
    <property type="entry name" value="PGM_PMM_III"/>
    <property type="match status" value="1"/>
</dbReference>
<dbReference type="AlphaFoldDB" id="A0A8J3AKC4"/>
<dbReference type="Proteomes" id="UP000626244">
    <property type="component" value="Unassembled WGS sequence"/>
</dbReference>
<dbReference type="EMBL" id="BMHB01000001">
    <property type="protein sequence ID" value="GGI15445.1"/>
    <property type="molecule type" value="Genomic_DNA"/>
</dbReference>
<evidence type="ECO:0000256" key="9">
    <source>
        <dbReference type="ARBA" id="ARBA00022723"/>
    </source>
</evidence>
<feature type="domain" description="Alpha-D-phosphohexomutase alpha/beta/alpha" evidence="19">
    <location>
        <begin position="327"/>
        <end position="450"/>
    </location>
</feature>
<keyword evidence="21" id="KW-1185">Reference proteome</keyword>
<comment type="pathway">
    <text evidence="4">Lipid metabolism.</text>
</comment>
<dbReference type="GO" id="GO:0006166">
    <property type="term" value="P:purine ribonucleoside salvage"/>
    <property type="evidence" value="ECO:0007669"/>
    <property type="project" value="TreeGrafter"/>
</dbReference>
<feature type="domain" description="Alpha-D-phosphohexomutase alpha/beta/alpha" evidence="17">
    <location>
        <begin position="43"/>
        <end position="179"/>
    </location>
</feature>
<reference evidence="21" key="1">
    <citation type="journal article" date="2019" name="Int. J. Syst. Evol. Microbiol.">
        <title>The Global Catalogue of Microorganisms (GCM) 10K type strain sequencing project: providing services to taxonomists for standard genome sequencing and annotation.</title>
        <authorList>
            <consortium name="The Broad Institute Genomics Platform"/>
            <consortium name="The Broad Institute Genome Sequencing Center for Infectious Disease"/>
            <person name="Wu L."/>
            <person name="Ma J."/>
        </authorList>
    </citation>
    <scope>NUCLEOTIDE SEQUENCE [LARGE SCALE GENOMIC DNA]</scope>
    <source>
        <strain evidence="21">CGMCC 1.14993</strain>
    </source>
</reference>
<dbReference type="PANTHER" id="PTHR45745:SF1">
    <property type="entry name" value="PHOSPHOGLUCOMUTASE 2B-RELATED"/>
    <property type="match status" value="1"/>
</dbReference>
<dbReference type="Pfam" id="PF02878">
    <property type="entry name" value="PGM_PMM_I"/>
    <property type="match status" value="1"/>
</dbReference>
<evidence type="ECO:0000256" key="4">
    <source>
        <dbReference type="ARBA" id="ARBA00005189"/>
    </source>
</evidence>
<protein>
    <recommendedName>
        <fullName evidence="12">Phosphoglucomutase</fullName>
        <ecNumber evidence="6">5.4.2.2</ecNumber>
    </recommendedName>
    <alternativeName>
        <fullName evidence="14">Alpha-phosphoglucomutase</fullName>
    </alternativeName>
    <alternativeName>
        <fullName evidence="13">Glucose phosphomutase</fullName>
    </alternativeName>
</protein>
<evidence type="ECO:0000313" key="20">
    <source>
        <dbReference type="EMBL" id="GGI15445.1"/>
    </source>
</evidence>
<keyword evidence="9 15" id="KW-0479">Metal-binding</keyword>
<dbReference type="InterPro" id="IPR005846">
    <property type="entry name" value="A-D-PHexomutase_a/b/a-III"/>
</dbReference>
<dbReference type="InterPro" id="IPR005843">
    <property type="entry name" value="A-D-PHexomutase_C"/>
</dbReference>
<feature type="domain" description="Alpha-D-phosphohexomutase alpha/beta/alpha" evidence="18">
    <location>
        <begin position="211"/>
        <end position="319"/>
    </location>
</feature>
<keyword evidence="11" id="KW-0413">Isomerase</keyword>
<dbReference type="SUPFAM" id="SSF53738">
    <property type="entry name" value="Phosphoglucomutase, first 3 domains"/>
    <property type="match status" value="3"/>
</dbReference>
<evidence type="ECO:0000259" key="18">
    <source>
        <dbReference type="Pfam" id="PF02879"/>
    </source>
</evidence>
<evidence type="ECO:0000313" key="21">
    <source>
        <dbReference type="Proteomes" id="UP000626244"/>
    </source>
</evidence>
<dbReference type="InterPro" id="IPR005845">
    <property type="entry name" value="A-D-PHexomutase_a/b/a-II"/>
</dbReference>
<evidence type="ECO:0000256" key="3">
    <source>
        <dbReference type="ARBA" id="ARBA00005164"/>
    </source>
</evidence>
<dbReference type="InterPro" id="IPR016055">
    <property type="entry name" value="A-D-PHexomutase_a/b/a-I/II/III"/>
</dbReference>
<keyword evidence="7" id="KW-0313">Glucose metabolism</keyword>
<evidence type="ECO:0000259" key="16">
    <source>
        <dbReference type="Pfam" id="PF00408"/>
    </source>
</evidence>
<accession>A0A8J3AKC4</accession>
<dbReference type="InterPro" id="IPR036900">
    <property type="entry name" value="A-D-PHexomutase_C_sf"/>
</dbReference>
<evidence type="ECO:0000256" key="15">
    <source>
        <dbReference type="RuleBase" id="RU004326"/>
    </source>
</evidence>
<comment type="catalytic activity">
    <reaction evidence="1">
        <text>alpha-D-glucose 1-phosphate = alpha-D-glucose 6-phosphate</text>
        <dbReference type="Rhea" id="RHEA:23536"/>
        <dbReference type="ChEBI" id="CHEBI:58225"/>
        <dbReference type="ChEBI" id="CHEBI:58601"/>
        <dbReference type="EC" id="5.4.2.2"/>
    </reaction>
</comment>
<organism evidence="20 21">
    <name type="scientific">Gottfriedia solisilvae</name>
    <dbReference type="NCBI Taxonomy" id="1516104"/>
    <lineage>
        <taxon>Bacteria</taxon>
        <taxon>Bacillati</taxon>
        <taxon>Bacillota</taxon>
        <taxon>Bacilli</taxon>
        <taxon>Bacillales</taxon>
        <taxon>Bacillaceae</taxon>
        <taxon>Gottfriedia</taxon>
    </lineage>
</organism>
<dbReference type="Pfam" id="PF00408">
    <property type="entry name" value="PGM_PMM_IV"/>
    <property type="match status" value="1"/>
</dbReference>
<dbReference type="Pfam" id="PF02879">
    <property type="entry name" value="PGM_PMM_II"/>
    <property type="match status" value="1"/>
</dbReference>
<gene>
    <name evidence="20" type="primary">pgcA</name>
    <name evidence="20" type="ORF">GCM10007380_28010</name>
</gene>
<evidence type="ECO:0000256" key="5">
    <source>
        <dbReference type="ARBA" id="ARBA00010231"/>
    </source>
</evidence>
<evidence type="ECO:0000256" key="1">
    <source>
        <dbReference type="ARBA" id="ARBA00000443"/>
    </source>
</evidence>
<dbReference type="OrthoDB" id="9806956at2"/>
<proteinExistence type="inferred from homology"/>
<dbReference type="SUPFAM" id="SSF55957">
    <property type="entry name" value="Phosphoglucomutase, C-terminal domain"/>
    <property type="match status" value="1"/>
</dbReference>
<dbReference type="GO" id="GO:0000287">
    <property type="term" value="F:magnesium ion binding"/>
    <property type="evidence" value="ECO:0007669"/>
    <property type="project" value="InterPro"/>
</dbReference>
<comment type="pathway">
    <text evidence="3">Glycolipid metabolism; diglucosyl-diacylglycerol biosynthesis.</text>
</comment>
<comment type="caution">
    <text evidence="20">The sequence shown here is derived from an EMBL/GenBank/DDBJ whole genome shotgun (WGS) entry which is preliminary data.</text>
</comment>
<keyword evidence="7" id="KW-0119">Carbohydrate metabolism</keyword>
<dbReference type="InterPro" id="IPR016066">
    <property type="entry name" value="A-D-PHexomutase_CS"/>
</dbReference>
<dbReference type="Gene3D" id="3.30.310.50">
    <property type="entry name" value="Alpha-D-phosphohexomutase, C-terminal domain"/>
    <property type="match status" value="1"/>
</dbReference>
<dbReference type="PROSITE" id="PS00710">
    <property type="entry name" value="PGM_PMM"/>
    <property type="match status" value="1"/>
</dbReference>
<evidence type="ECO:0000256" key="8">
    <source>
        <dbReference type="ARBA" id="ARBA00022553"/>
    </source>
</evidence>
<dbReference type="Gene3D" id="3.40.120.10">
    <property type="entry name" value="Alpha-D-Glucose-1,6-Bisphosphate, subunit A, domain 3"/>
    <property type="match status" value="3"/>
</dbReference>
<evidence type="ECO:0000256" key="12">
    <source>
        <dbReference type="ARBA" id="ARBA00039995"/>
    </source>
</evidence>
<dbReference type="EC" id="5.4.2.2" evidence="6"/>